<keyword evidence="2" id="KW-0812">Transmembrane</keyword>
<organism evidence="4 5">
    <name type="scientific">Rotaria sordida</name>
    <dbReference type="NCBI Taxonomy" id="392033"/>
    <lineage>
        <taxon>Eukaryota</taxon>
        <taxon>Metazoa</taxon>
        <taxon>Spiralia</taxon>
        <taxon>Gnathifera</taxon>
        <taxon>Rotifera</taxon>
        <taxon>Eurotatoria</taxon>
        <taxon>Bdelloidea</taxon>
        <taxon>Philodinida</taxon>
        <taxon>Philodinidae</taxon>
        <taxon>Rotaria</taxon>
    </lineage>
</organism>
<evidence type="ECO:0000256" key="2">
    <source>
        <dbReference type="SAM" id="Phobius"/>
    </source>
</evidence>
<dbReference type="AlphaFoldDB" id="A0A815HW98"/>
<dbReference type="Pfam" id="PF01425">
    <property type="entry name" value="Amidase"/>
    <property type="match status" value="1"/>
</dbReference>
<keyword evidence="2" id="KW-0472">Membrane</keyword>
<dbReference type="Proteomes" id="UP000663889">
    <property type="component" value="Unassembled WGS sequence"/>
</dbReference>
<feature type="domain" description="Amidase" evidence="3">
    <location>
        <begin position="15"/>
        <end position="120"/>
    </location>
</feature>
<feature type="transmembrane region" description="Helical" evidence="2">
    <location>
        <begin position="937"/>
        <end position="959"/>
    </location>
</feature>
<protein>
    <recommendedName>
        <fullName evidence="3">Amidase domain-containing protein</fullName>
    </recommendedName>
</protein>
<dbReference type="Gene3D" id="3.90.1300.10">
    <property type="entry name" value="Amidase signature (AS) domain"/>
    <property type="match status" value="1"/>
</dbReference>
<evidence type="ECO:0000313" key="5">
    <source>
        <dbReference type="Proteomes" id="UP000663889"/>
    </source>
</evidence>
<sequence length="985" mass="114024">MKELISERENYRKLYAQIWNEREVFFNSSFDCLLAPVGSSAAPQHGTAKWRNYTSLCNFSDYPAVVFLVTTVDFVKDQVEVDYKPRNALDNENYKLYISIESYSNVSIGLQVICRRFNDEKPRFHQLCSSDFIQKNWIDHISSVESRYISIEFGYTGRLIFLTLASFCRLSNEILMSSLEIFKSTRFITAQALIKTVFEEQIDAVIQDFETSTIDSYYELFNLNQFSTQTNTLLSGLFSNLQILINIYTGGFFTAPGMYEDFTCDCDTSTWCADPLPIDDRRTNQSDPLQPRFMIPASCIETIEQYLQAPLPLTRPILPLNSSIVSRFNVSSTVNQLLSKAMTEEWEKNVSHVQYFHQCQVSSCIYSFSAKFNIIYIATTLIGLVGGLIKILRILIPRIVKFIRRRFAPPPTVVNEPNMVRRSLMEYLRTFNYFSKPLSVPNETEIKQQIISTRLYCLLLAISFIVLITYYSMERVMTSHQIESPTFEQFIQLQTEQYSNPSFSCPCSTFAIAHEKFIQIKYDLHPFCWSDFILKGWYFYMDFNWYNENYYTYDFRILKRLFFASLYSFCVVSDDHIQSSLIAFNSSLFVANKALAPQIFVTEMDKINKTFKSSMTRSFKRNLAFILNMTRNNGLMSSKFSNFYLYHTGTYPLFNMQYAYTTHICESSFVDSRWSTGIFYTRFVGPLNNRDFRIVGDAIFQTIASFCQVSLAAINDGLLEFDQTSFITVQTSPKDHLVEQTQALIDLFISTSENEFISSLQIIRDTTHANVLLSGFETTMSTEFRIPDGWSNYIGIIPKTYNMTSSCSCYNDPTCIEPIGLYTLSPNNTLIYLIPGFFIGCYIVEATLKSNLASLYNQTWIDEFRARILYDYFNSIPFITKALNASYNSQFNLTTPIYIILQKMMIESWHTQINYSAYYEQCHPIECQYSYIVKSDVLYMVTTIIGLIGGLVTILQLVIPRAVKLIRRHAFNRRQHTAVQVIPIS</sequence>
<dbReference type="SUPFAM" id="SSF75304">
    <property type="entry name" value="Amidase signature (AS) enzymes"/>
    <property type="match status" value="1"/>
</dbReference>
<feature type="transmembrane region" description="Helical" evidence="2">
    <location>
        <begin position="374"/>
        <end position="396"/>
    </location>
</feature>
<evidence type="ECO:0000259" key="3">
    <source>
        <dbReference type="Pfam" id="PF01425"/>
    </source>
</evidence>
<accession>A0A815HW98</accession>
<evidence type="ECO:0000256" key="1">
    <source>
        <dbReference type="ARBA" id="ARBA00022801"/>
    </source>
</evidence>
<keyword evidence="2" id="KW-1133">Transmembrane helix</keyword>
<feature type="transmembrane region" description="Helical" evidence="2">
    <location>
        <begin position="455"/>
        <end position="473"/>
    </location>
</feature>
<proteinExistence type="predicted"/>
<dbReference type="PANTHER" id="PTHR46072">
    <property type="entry name" value="AMIDASE-RELATED-RELATED"/>
    <property type="match status" value="1"/>
</dbReference>
<evidence type="ECO:0000313" key="4">
    <source>
        <dbReference type="EMBL" id="CAF1358137.1"/>
    </source>
</evidence>
<dbReference type="GO" id="GO:0016787">
    <property type="term" value="F:hydrolase activity"/>
    <property type="evidence" value="ECO:0007669"/>
    <property type="project" value="UniProtKB-KW"/>
</dbReference>
<dbReference type="InterPro" id="IPR023631">
    <property type="entry name" value="Amidase_dom"/>
</dbReference>
<dbReference type="PANTHER" id="PTHR46072:SF4">
    <property type="entry name" value="AMIDASE C550.07-RELATED"/>
    <property type="match status" value="1"/>
</dbReference>
<dbReference type="InterPro" id="IPR036928">
    <property type="entry name" value="AS_sf"/>
</dbReference>
<gene>
    <name evidence="4" type="ORF">SEV965_LOCUS29231</name>
</gene>
<keyword evidence="1" id="KW-0378">Hydrolase</keyword>
<name>A0A815HW98_9BILA</name>
<comment type="caution">
    <text evidence="4">The sequence shown here is derived from an EMBL/GenBank/DDBJ whole genome shotgun (WGS) entry which is preliminary data.</text>
</comment>
<reference evidence="4" key="1">
    <citation type="submission" date="2021-02" db="EMBL/GenBank/DDBJ databases">
        <authorList>
            <person name="Nowell W R."/>
        </authorList>
    </citation>
    <scope>NUCLEOTIDE SEQUENCE</scope>
</reference>
<dbReference type="EMBL" id="CAJNOU010002912">
    <property type="protein sequence ID" value="CAF1358137.1"/>
    <property type="molecule type" value="Genomic_DNA"/>
</dbReference>